<dbReference type="RefSeq" id="XP_008242160.1">
    <property type="nucleotide sequence ID" value="XM_008243938.1"/>
</dbReference>
<feature type="region of interest" description="Disordered" evidence="1">
    <location>
        <begin position="1"/>
        <end position="38"/>
    </location>
</feature>
<dbReference type="Proteomes" id="UP000694861">
    <property type="component" value="Linkage group LG8"/>
</dbReference>
<gene>
    <name evidence="4" type="primary">LOC103340518</name>
</gene>
<accession>A0ABM0PNJ1</accession>
<evidence type="ECO:0000259" key="2">
    <source>
        <dbReference type="SMART" id="SM00256"/>
    </source>
</evidence>
<protein>
    <submittedName>
        <fullName evidence="4">Uncharacterized protein LOC103340518</fullName>
    </submittedName>
</protein>
<dbReference type="SMART" id="SM00256">
    <property type="entry name" value="FBOX"/>
    <property type="match status" value="1"/>
</dbReference>
<dbReference type="InterPro" id="IPR013187">
    <property type="entry name" value="F-box-assoc_dom_typ3"/>
</dbReference>
<dbReference type="InterPro" id="IPR036047">
    <property type="entry name" value="F-box-like_dom_sf"/>
</dbReference>
<sequence>MDEKGHLDGFEHEKKQEDEKENNEEVDHEKEKKNDGGPERIVKSEITCQAVLEDILSRLSVTSILRFQVVCKRWLSLTRTPSFRKLHNQHLGLRTRPKFHLLLTAVSEYRPAMVFCRIEVDPVENTAQADEIMMVPHNLVGGVGRVDERYTFREGFVRFYSQAVNCFICSFGSNDVSYRVDIVNPYTRTLITLPEGPPLYELFIGPRECMESDRFQQNEIAFHFGYDVHHQQYKVLQAQWAFERPWSFIRRMSWFGGLNFKLAIFTLGSKEWRDITNSANLNLTPMISYGFLSNLSNQTLFVNGSFYCPIDLQKFTWLRWTVVQL</sequence>
<dbReference type="SUPFAM" id="SSF81383">
    <property type="entry name" value="F-box domain"/>
    <property type="match status" value="1"/>
</dbReference>
<dbReference type="Pfam" id="PF08268">
    <property type="entry name" value="FBA_3"/>
    <property type="match status" value="1"/>
</dbReference>
<dbReference type="PANTHER" id="PTHR31672:SF13">
    <property type="entry name" value="F-BOX PROTEIN CPR30-LIKE"/>
    <property type="match status" value="1"/>
</dbReference>
<keyword evidence="3" id="KW-1185">Reference proteome</keyword>
<name>A0ABM0PNJ1_PRUMU</name>
<dbReference type="CDD" id="cd22157">
    <property type="entry name" value="F-box_AtFBW1-like"/>
    <property type="match status" value="1"/>
</dbReference>
<organism evidence="3 4">
    <name type="scientific">Prunus mume</name>
    <name type="common">Japanese apricot</name>
    <name type="synonym">Armeniaca mume</name>
    <dbReference type="NCBI Taxonomy" id="102107"/>
    <lineage>
        <taxon>Eukaryota</taxon>
        <taxon>Viridiplantae</taxon>
        <taxon>Streptophyta</taxon>
        <taxon>Embryophyta</taxon>
        <taxon>Tracheophyta</taxon>
        <taxon>Spermatophyta</taxon>
        <taxon>Magnoliopsida</taxon>
        <taxon>eudicotyledons</taxon>
        <taxon>Gunneridae</taxon>
        <taxon>Pentapetalae</taxon>
        <taxon>rosids</taxon>
        <taxon>fabids</taxon>
        <taxon>Rosales</taxon>
        <taxon>Rosaceae</taxon>
        <taxon>Amygdaloideae</taxon>
        <taxon>Amygdaleae</taxon>
        <taxon>Prunus</taxon>
    </lineage>
</organism>
<dbReference type="InterPro" id="IPR050796">
    <property type="entry name" value="SCF_F-box_component"/>
</dbReference>
<dbReference type="InterPro" id="IPR001810">
    <property type="entry name" value="F-box_dom"/>
</dbReference>
<reference evidence="4" key="2">
    <citation type="submission" date="2025-08" db="UniProtKB">
        <authorList>
            <consortium name="RefSeq"/>
        </authorList>
    </citation>
    <scope>IDENTIFICATION</scope>
</reference>
<feature type="domain" description="F-box" evidence="2">
    <location>
        <begin position="47"/>
        <end position="87"/>
    </location>
</feature>
<proteinExistence type="predicted"/>
<evidence type="ECO:0000313" key="4">
    <source>
        <dbReference type="RefSeq" id="XP_008242160.1"/>
    </source>
</evidence>
<reference evidence="3" key="1">
    <citation type="journal article" date="2012" name="Nat. Commun.">
        <title>The genome of Prunus mume.</title>
        <authorList>
            <person name="Zhang Q."/>
            <person name="Chen W."/>
            <person name="Sun L."/>
            <person name="Zhao F."/>
            <person name="Huang B."/>
            <person name="Yang W."/>
            <person name="Tao Y."/>
            <person name="Wang J."/>
            <person name="Yuan Z."/>
            <person name="Fan G."/>
            <person name="Xing Z."/>
            <person name="Han C."/>
            <person name="Pan H."/>
            <person name="Zhong X."/>
            <person name="Shi W."/>
            <person name="Liang X."/>
            <person name="Du D."/>
            <person name="Sun F."/>
            <person name="Xu Z."/>
            <person name="Hao R."/>
            <person name="Lv T."/>
            <person name="Lv Y."/>
            <person name="Zheng Z."/>
            <person name="Sun M."/>
            <person name="Luo L."/>
            <person name="Cai M."/>
            <person name="Gao Y."/>
            <person name="Wang J."/>
            <person name="Yin Y."/>
            <person name="Xu X."/>
            <person name="Cheng T."/>
            <person name="Wang J."/>
        </authorList>
    </citation>
    <scope>NUCLEOTIDE SEQUENCE [LARGE SCALE GENOMIC DNA]</scope>
</reference>
<dbReference type="Gene3D" id="1.20.1280.50">
    <property type="match status" value="1"/>
</dbReference>
<evidence type="ECO:0000256" key="1">
    <source>
        <dbReference type="SAM" id="MobiDB-lite"/>
    </source>
</evidence>
<dbReference type="PANTHER" id="PTHR31672">
    <property type="entry name" value="BNACNNG10540D PROTEIN"/>
    <property type="match status" value="1"/>
</dbReference>
<dbReference type="Pfam" id="PF00646">
    <property type="entry name" value="F-box"/>
    <property type="match status" value="1"/>
</dbReference>
<evidence type="ECO:0000313" key="3">
    <source>
        <dbReference type="Proteomes" id="UP000694861"/>
    </source>
</evidence>
<dbReference type="GeneID" id="103340518"/>